<dbReference type="AlphaFoldDB" id="A0A645B974"/>
<dbReference type="SUPFAM" id="SSF54637">
    <property type="entry name" value="Thioesterase/thiol ester dehydrase-isomerase"/>
    <property type="match status" value="2"/>
</dbReference>
<sequence>MAYLAERRQGWMLSRIRFSFLRPLPTLGGTIAVETYPVGFHRRLFALREFIFRDGDGREWAVGSSWWILVELERLRPLELPAALAVDLPDNSARRRFFPELEKFAPPAGEIRWRHIVPESGIDVNGHWNNAEYAALVHDFLARSRKTAGELKEIQLNFLQGALAGEELALTGALTGTEFEFGGSRDGKAVFAARGWFK</sequence>
<dbReference type="Gene3D" id="3.10.129.10">
    <property type="entry name" value="Hotdog Thioesterase"/>
    <property type="match status" value="1"/>
</dbReference>
<dbReference type="InterPro" id="IPR002864">
    <property type="entry name" value="Acyl-ACP_thioesterase_NHD"/>
</dbReference>
<gene>
    <name evidence="3" type="ORF">SDC9_108458</name>
</gene>
<dbReference type="InterPro" id="IPR049427">
    <property type="entry name" value="Acyl-ACP_TE_C"/>
</dbReference>
<name>A0A645B974_9ZZZZ</name>
<evidence type="ECO:0000259" key="2">
    <source>
        <dbReference type="Pfam" id="PF20791"/>
    </source>
</evidence>
<dbReference type="Pfam" id="PF20791">
    <property type="entry name" value="Acyl-ACP_TE_C"/>
    <property type="match status" value="1"/>
</dbReference>
<dbReference type="EMBL" id="VSSQ01018430">
    <property type="protein sequence ID" value="MPM61598.1"/>
    <property type="molecule type" value="Genomic_DNA"/>
</dbReference>
<comment type="caution">
    <text evidence="3">The sequence shown here is derived from an EMBL/GenBank/DDBJ whole genome shotgun (WGS) entry which is preliminary data.</text>
</comment>
<feature type="domain" description="Acyl-ACP thioesterase N-terminal hotdog" evidence="1">
    <location>
        <begin position="3"/>
        <end position="80"/>
    </location>
</feature>
<dbReference type="Pfam" id="PF01643">
    <property type="entry name" value="Acyl-ACP_TE"/>
    <property type="match status" value="1"/>
</dbReference>
<accession>A0A645B974</accession>
<feature type="domain" description="Acyl-ACP thioesterase-like C-terminal" evidence="2">
    <location>
        <begin position="120"/>
        <end position="169"/>
    </location>
</feature>
<dbReference type="GO" id="GO:0016790">
    <property type="term" value="F:thiolester hydrolase activity"/>
    <property type="evidence" value="ECO:0007669"/>
    <property type="project" value="InterPro"/>
</dbReference>
<organism evidence="3">
    <name type="scientific">bioreactor metagenome</name>
    <dbReference type="NCBI Taxonomy" id="1076179"/>
    <lineage>
        <taxon>unclassified sequences</taxon>
        <taxon>metagenomes</taxon>
        <taxon>ecological metagenomes</taxon>
    </lineage>
</organism>
<dbReference type="GO" id="GO:0006633">
    <property type="term" value="P:fatty acid biosynthetic process"/>
    <property type="evidence" value="ECO:0007669"/>
    <property type="project" value="InterPro"/>
</dbReference>
<evidence type="ECO:0000313" key="3">
    <source>
        <dbReference type="EMBL" id="MPM61598.1"/>
    </source>
</evidence>
<dbReference type="InterPro" id="IPR029069">
    <property type="entry name" value="HotDog_dom_sf"/>
</dbReference>
<protein>
    <recommendedName>
        <fullName evidence="4">Acyl-ACP thioesterase</fullName>
    </recommendedName>
</protein>
<proteinExistence type="predicted"/>
<reference evidence="3" key="1">
    <citation type="submission" date="2019-08" db="EMBL/GenBank/DDBJ databases">
        <authorList>
            <person name="Kucharzyk K."/>
            <person name="Murdoch R.W."/>
            <person name="Higgins S."/>
            <person name="Loffler F."/>
        </authorList>
    </citation>
    <scope>NUCLEOTIDE SEQUENCE</scope>
</reference>
<evidence type="ECO:0000259" key="1">
    <source>
        <dbReference type="Pfam" id="PF01643"/>
    </source>
</evidence>
<evidence type="ECO:0008006" key="4">
    <source>
        <dbReference type="Google" id="ProtNLM"/>
    </source>
</evidence>